<comment type="caution">
    <text evidence="7">The sequence shown here is derived from an EMBL/GenBank/DDBJ whole genome shotgun (WGS) entry which is preliminary data.</text>
</comment>
<dbReference type="RefSeq" id="WP_380120312.1">
    <property type="nucleotide sequence ID" value="NZ_JBHSIU010000041.1"/>
</dbReference>
<feature type="region of interest" description="Disordered" evidence="5">
    <location>
        <begin position="255"/>
        <end position="285"/>
    </location>
</feature>
<dbReference type="SMART" id="SM00422">
    <property type="entry name" value="HTH_MERR"/>
    <property type="match status" value="2"/>
</dbReference>
<protein>
    <submittedName>
        <fullName evidence="7">MerR family transcriptional regulator</fullName>
    </submittedName>
</protein>
<evidence type="ECO:0000313" key="8">
    <source>
        <dbReference type="Proteomes" id="UP001595912"/>
    </source>
</evidence>
<gene>
    <name evidence="7" type="ORF">ACFPIJ_31440</name>
</gene>
<evidence type="ECO:0000256" key="3">
    <source>
        <dbReference type="ARBA" id="ARBA00023125"/>
    </source>
</evidence>
<evidence type="ECO:0000259" key="6">
    <source>
        <dbReference type="PROSITE" id="PS50937"/>
    </source>
</evidence>
<dbReference type="InterPro" id="IPR009061">
    <property type="entry name" value="DNA-bd_dom_put_sf"/>
</dbReference>
<dbReference type="PROSITE" id="PS00552">
    <property type="entry name" value="HTH_MERR_1"/>
    <property type="match status" value="1"/>
</dbReference>
<dbReference type="Gene3D" id="1.10.1660.10">
    <property type="match status" value="2"/>
</dbReference>
<evidence type="ECO:0000256" key="1">
    <source>
        <dbReference type="ARBA" id="ARBA00022491"/>
    </source>
</evidence>
<keyword evidence="2" id="KW-0805">Transcription regulation</keyword>
<sequence length="285" mass="30760">MKPQTQDRFRPVDLAREHGLSAQAVRNYERDGCIPAAARTPSGYRAYTAVHAHALRAYVALIPAHGYATAGDIMRAANAGDLDTVLRAVDRSHAQLQRDRETLDAVEVAVTTLATPAPVVAVKADRPLLVGDVAHRLGVTPATLRTWERAGILAPRRATVGHHRLYTTDDVRDAQLAQLLRRGGYLLGHIAEVVGHVRATAGPAPLDASLRGWREGLAARGRAMLTAAGRLADYLRFLDGRREDLQREQGRVVVDAGPEVVQQPGERRDDARGTGGGVSLGERAQ</sequence>
<accession>A0ABV9W414</accession>
<evidence type="ECO:0000313" key="7">
    <source>
        <dbReference type="EMBL" id="MFC5002335.1"/>
    </source>
</evidence>
<dbReference type="Pfam" id="PF13411">
    <property type="entry name" value="MerR_1"/>
    <property type="match status" value="1"/>
</dbReference>
<dbReference type="Pfam" id="PF00376">
    <property type="entry name" value="MerR"/>
    <property type="match status" value="1"/>
</dbReference>
<proteinExistence type="predicted"/>
<keyword evidence="4" id="KW-0804">Transcription</keyword>
<dbReference type="SUPFAM" id="SSF46955">
    <property type="entry name" value="Putative DNA-binding domain"/>
    <property type="match status" value="2"/>
</dbReference>
<evidence type="ECO:0000256" key="5">
    <source>
        <dbReference type="SAM" id="MobiDB-lite"/>
    </source>
</evidence>
<name>A0ABV9W414_9ACTN</name>
<keyword evidence="8" id="KW-1185">Reference proteome</keyword>
<dbReference type="EMBL" id="JBHSIU010000041">
    <property type="protein sequence ID" value="MFC5002335.1"/>
    <property type="molecule type" value="Genomic_DNA"/>
</dbReference>
<dbReference type="Proteomes" id="UP001595912">
    <property type="component" value="Unassembled WGS sequence"/>
</dbReference>
<dbReference type="InterPro" id="IPR047057">
    <property type="entry name" value="MerR_fam"/>
</dbReference>
<feature type="domain" description="HTH merR-type" evidence="6">
    <location>
        <begin position="130"/>
        <end position="196"/>
    </location>
</feature>
<keyword evidence="1" id="KW-0678">Repressor</keyword>
<organism evidence="7 8">
    <name type="scientific">Dactylosporangium cerinum</name>
    <dbReference type="NCBI Taxonomy" id="1434730"/>
    <lineage>
        <taxon>Bacteria</taxon>
        <taxon>Bacillati</taxon>
        <taxon>Actinomycetota</taxon>
        <taxon>Actinomycetes</taxon>
        <taxon>Micromonosporales</taxon>
        <taxon>Micromonosporaceae</taxon>
        <taxon>Dactylosporangium</taxon>
    </lineage>
</organism>
<dbReference type="PANTHER" id="PTHR30204:SF69">
    <property type="entry name" value="MERR-FAMILY TRANSCRIPTIONAL REGULATOR"/>
    <property type="match status" value="1"/>
</dbReference>
<dbReference type="PROSITE" id="PS50937">
    <property type="entry name" value="HTH_MERR_2"/>
    <property type="match status" value="1"/>
</dbReference>
<dbReference type="PANTHER" id="PTHR30204">
    <property type="entry name" value="REDOX-CYCLING DRUG-SENSING TRANSCRIPTIONAL ACTIVATOR SOXR"/>
    <property type="match status" value="1"/>
</dbReference>
<evidence type="ECO:0000256" key="4">
    <source>
        <dbReference type="ARBA" id="ARBA00023163"/>
    </source>
</evidence>
<evidence type="ECO:0000256" key="2">
    <source>
        <dbReference type="ARBA" id="ARBA00023015"/>
    </source>
</evidence>
<dbReference type="InterPro" id="IPR000551">
    <property type="entry name" value="MerR-type_HTH_dom"/>
</dbReference>
<keyword evidence="3" id="KW-0238">DNA-binding</keyword>
<reference evidence="8" key="1">
    <citation type="journal article" date="2019" name="Int. J. Syst. Evol. Microbiol.">
        <title>The Global Catalogue of Microorganisms (GCM) 10K type strain sequencing project: providing services to taxonomists for standard genome sequencing and annotation.</title>
        <authorList>
            <consortium name="The Broad Institute Genomics Platform"/>
            <consortium name="The Broad Institute Genome Sequencing Center for Infectious Disease"/>
            <person name="Wu L."/>
            <person name="Ma J."/>
        </authorList>
    </citation>
    <scope>NUCLEOTIDE SEQUENCE [LARGE SCALE GENOMIC DNA]</scope>
    <source>
        <strain evidence="8">CGMCC 4.7152</strain>
    </source>
</reference>